<reference evidence="1" key="1">
    <citation type="submission" date="2014-07" db="EMBL/GenBank/DDBJ databases">
        <title>Identification of a novel salt tolerance gene in wild soybean by whole-genome sequencing.</title>
        <authorList>
            <person name="Lam H.-M."/>
            <person name="Qi X."/>
            <person name="Li M.-W."/>
            <person name="Liu X."/>
            <person name="Xie M."/>
            <person name="Ni M."/>
            <person name="Xu X."/>
        </authorList>
    </citation>
    <scope>NUCLEOTIDE SEQUENCE [LARGE SCALE GENOMIC DNA]</scope>
    <source>
        <tissue evidence="1">Root</tissue>
    </source>
</reference>
<feature type="non-terminal residue" evidence="1">
    <location>
        <position position="1"/>
    </location>
</feature>
<dbReference type="Proteomes" id="UP000053555">
    <property type="component" value="Unassembled WGS sequence"/>
</dbReference>
<sequence length="137" mass="15435">IPLYTKFMKDILTKKGKYIDSESIMVGGNCNAMIQRKLPEKFKDPKSVTIPCTIGNESVGKTLIDLGASINLMPLSLCRRIGNLKINPTKMTLQLTDRSITRPYEVVEDVLVKVHHFTFPVDFVIMDIEDAEIPLIL</sequence>
<dbReference type="CDD" id="cd00303">
    <property type="entry name" value="retropepsin_like"/>
    <property type="match status" value="1"/>
</dbReference>
<name>A0A0B2PP73_GLYSO</name>
<evidence type="ECO:0000313" key="1">
    <source>
        <dbReference type="EMBL" id="KHN09362.1"/>
    </source>
</evidence>
<dbReference type="EMBL" id="KN665274">
    <property type="protein sequence ID" value="KHN09362.1"/>
    <property type="molecule type" value="Genomic_DNA"/>
</dbReference>
<dbReference type="PANTHER" id="PTHR33067:SF9">
    <property type="entry name" value="RNA-DIRECTED DNA POLYMERASE"/>
    <property type="match status" value="1"/>
</dbReference>
<dbReference type="Gene3D" id="2.40.70.10">
    <property type="entry name" value="Acid Proteases"/>
    <property type="match status" value="1"/>
</dbReference>
<organism evidence="1">
    <name type="scientific">Glycine soja</name>
    <name type="common">Wild soybean</name>
    <dbReference type="NCBI Taxonomy" id="3848"/>
    <lineage>
        <taxon>Eukaryota</taxon>
        <taxon>Viridiplantae</taxon>
        <taxon>Streptophyta</taxon>
        <taxon>Embryophyta</taxon>
        <taxon>Tracheophyta</taxon>
        <taxon>Spermatophyta</taxon>
        <taxon>Magnoliopsida</taxon>
        <taxon>eudicotyledons</taxon>
        <taxon>Gunneridae</taxon>
        <taxon>Pentapetalae</taxon>
        <taxon>rosids</taxon>
        <taxon>fabids</taxon>
        <taxon>Fabales</taxon>
        <taxon>Fabaceae</taxon>
        <taxon>Papilionoideae</taxon>
        <taxon>50 kb inversion clade</taxon>
        <taxon>NPAAA clade</taxon>
        <taxon>indigoferoid/millettioid clade</taxon>
        <taxon>Phaseoleae</taxon>
        <taxon>Glycine</taxon>
        <taxon>Glycine subgen. Soja</taxon>
    </lineage>
</organism>
<proteinExistence type="predicted"/>
<protein>
    <recommendedName>
        <fullName evidence="2">Aspartic peptidase DDI1-type domain-containing protein</fullName>
    </recommendedName>
</protein>
<gene>
    <name evidence="1" type="ORF">glysoja_037464</name>
</gene>
<dbReference type="InterPro" id="IPR021109">
    <property type="entry name" value="Peptidase_aspartic_dom_sf"/>
</dbReference>
<feature type="non-terminal residue" evidence="1">
    <location>
        <position position="137"/>
    </location>
</feature>
<evidence type="ECO:0008006" key="2">
    <source>
        <dbReference type="Google" id="ProtNLM"/>
    </source>
</evidence>
<dbReference type="AlphaFoldDB" id="A0A0B2PP73"/>
<accession>A0A0B2PP73</accession>
<dbReference type="PANTHER" id="PTHR33067">
    <property type="entry name" value="RNA-DIRECTED DNA POLYMERASE-RELATED"/>
    <property type="match status" value="1"/>
</dbReference>